<name>A0A2K9NXN9_BACTC</name>
<dbReference type="SUPFAM" id="SSF54593">
    <property type="entry name" value="Glyoxalase/Bleomycin resistance protein/Dihydroxybiphenyl dioxygenase"/>
    <property type="match status" value="1"/>
</dbReference>
<accession>A0A2K9NXN9</accession>
<organism evidence="1 2">
    <name type="scientific">Bacteriovorax stolpii</name>
    <name type="common">Bdellovibrio stolpii</name>
    <dbReference type="NCBI Taxonomy" id="960"/>
    <lineage>
        <taxon>Bacteria</taxon>
        <taxon>Pseudomonadati</taxon>
        <taxon>Bdellovibrionota</taxon>
        <taxon>Bacteriovoracia</taxon>
        <taxon>Bacteriovoracales</taxon>
        <taxon>Bacteriovoracaceae</taxon>
        <taxon>Bacteriovorax</taxon>
    </lineage>
</organism>
<dbReference type="PROSITE" id="PS51819">
    <property type="entry name" value="VOC"/>
    <property type="match status" value="1"/>
</dbReference>
<dbReference type="Gene3D" id="3.10.180.10">
    <property type="entry name" value="2,3-Dihydroxybiphenyl 1,2-Dioxygenase, domain 1"/>
    <property type="match status" value="1"/>
</dbReference>
<dbReference type="Pfam" id="PF00903">
    <property type="entry name" value="Glyoxalase"/>
    <property type="match status" value="1"/>
</dbReference>
<keyword evidence="2" id="KW-1185">Reference proteome</keyword>
<protein>
    <submittedName>
        <fullName evidence="1">Uncharacterized protein</fullName>
    </submittedName>
</protein>
<reference evidence="1 2" key="1">
    <citation type="submission" date="2018-01" db="EMBL/GenBank/DDBJ databases">
        <title>Complete genome sequence of Bacteriovorax stolpii DSM12778.</title>
        <authorList>
            <person name="Tang B."/>
            <person name="Chang J."/>
        </authorList>
    </citation>
    <scope>NUCLEOTIDE SEQUENCE [LARGE SCALE GENOMIC DNA]</scope>
    <source>
        <strain evidence="1 2">DSM 12778</strain>
    </source>
</reference>
<sequence>MRKNKLWFRRKTYGWGWTPITWEGWFVTLLVVVIPIAIRLTLKALEVERSTQYFYAWASVPILLMGLTMICFRYGEKPKWQWGVKRVKMAHLDLAVSNYKESVRFYDSVLLSLGWEKIVSRIDHTTYTDGTMKIILYPVAMESKPASPKQLAFYAETKEIVDDFYREIIQKNNMETVKSSGPSGDNHYYSVLFSGPDKLILEVVYSPFYVDKEFSLNNLENNFDPYA</sequence>
<dbReference type="OrthoDB" id="9807407at2"/>
<dbReference type="InterPro" id="IPR029068">
    <property type="entry name" value="Glyas_Bleomycin-R_OHBP_Dase"/>
</dbReference>
<dbReference type="InterPro" id="IPR037523">
    <property type="entry name" value="VOC_core"/>
</dbReference>
<gene>
    <name evidence="1" type="ORF">C0V70_17340</name>
</gene>
<dbReference type="AlphaFoldDB" id="A0A2K9NXN9"/>
<dbReference type="EMBL" id="CP025704">
    <property type="protein sequence ID" value="AUN99835.1"/>
    <property type="molecule type" value="Genomic_DNA"/>
</dbReference>
<dbReference type="Proteomes" id="UP000235584">
    <property type="component" value="Chromosome"/>
</dbReference>
<evidence type="ECO:0000313" key="1">
    <source>
        <dbReference type="EMBL" id="AUN99835.1"/>
    </source>
</evidence>
<dbReference type="KEGG" id="bsto:C0V70_17340"/>
<evidence type="ECO:0000313" key="2">
    <source>
        <dbReference type="Proteomes" id="UP000235584"/>
    </source>
</evidence>
<dbReference type="RefSeq" id="WP_102245124.1">
    <property type="nucleotide sequence ID" value="NZ_CP025704.1"/>
</dbReference>
<proteinExistence type="predicted"/>
<dbReference type="InterPro" id="IPR004360">
    <property type="entry name" value="Glyas_Fos-R_dOase_dom"/>
</dbReference>